<dbReference type="AlphaFoldDB" id="A0A6A3CB86"/>
<dbReference type="SUPFAM" id="SSF56219">
    <property type="entry name" value="DNase I-like"/>
    <property type="match status" value="1"/>
</dbReference>
<dbReference type="InterPro" id="IPR026960">
    <property type="entry name" value="RVT-Znf"/>
</dbReference>
<dbReference type="GO" id="GO:0003723">
    <property type="term" value="F:RNA binding"/>
    <property type="evidence" value="ECO:0007669"/>
    <property type="project" value="InterPro"/>
</dbReference>
<evidence type="ECO:0000259" key="1">
    <source>
        <dbReference type="PROSITE" id="PS50878"/>
    </source>
</evidence>
<gene>
    <name evidence="2" type="ORF">F3Y22_tig00009942pilonHSYRG00285</name>
</gene>
<dbReference type="Gene3D" id="3.60.10.10">
    <property type="entry name" value="Endonuclease/exonuclease/phosphatase"/>
    <property type="match status" value="1"/>
</dbReference>
<dbReference type="SUPFAM" id="SSF54791">
    <property type="entry name" value="Eukaryotic type KH-domain (KH-domain type I)"/>
    <property type="match status" value="1"/>
</dbReference>
<protein>
    <recommendedName>
        <fullName evidence="1">Reverse transcriptase domain-containing protein</fullName>
    </recommendedName>
</protein>
<reference evidence="2" key="1">
    <citation type="submission" date="2019-09" db="EMBL/GenBank/DDBJ databases">
        <title>Draft genome information of white flower Hibiscus syriacus.</title>
        <authorList>
            <person name="Kim Y.-M."/>
        </authorList>
    </citation>
    <scope>NUCLEOTIDE SEQUENCE [LARGE SCALE GENOMIC DNA]</scope>
    <source>
        <strain evidence="2">YM2019G1</strain>
    </source>
</reference>
<comment type="caution">
    <text evidence="2">The sequence shown here is derived from an EMBL/GenBank/DDBJ whole genome shotgun (WGS) entry which is preliminary data.</text>
</comment>
<organism evidence="2 3">
    <name type="scientific">Hibiscus syriacus</name>
    <name type="common">Rose of Sharon</name>
    <dbReference type="NCBI Taxonomy" id="106335"/>
    <lineage>
        <taxon>Eukaryota</taxon>
        <taxon>Viridiplantae</taxon>
        <taxon>Streptophyta</taxon>
        <taxon>Embryophyta</taxon>
        <taxon>Tracheophyta</taxon>
        <taxon>Spermatophyta</taxon>
        <taxon>Magnoliopsida</taxon>
        <taxon>eudicotyledons</taxon>
        <taxon>Gunneridae</taxon>
        <taxon>Pentapetalae</taxon>
        <taxon>rosids</taxon>
        <taxon>malvids</taxon>
        <taxon>Malvales</taxon>
        <taxon>Malvaceae</taxon>
        <taxon>Malvoideae</taxon>
        <taxon>Hibiscus</taxon>
    </lineage>
</organism>
<dbReference type="Proteomes" id="UP000436088">
    <property type="component" value="Unassembled WGS sequence"/>
</dbReference>
<name>A0A6A3CB86_HIBSY</name>
<dbReference type="EMBL" id="VEPZ02000454">
    <property type="protein sequence ID" value="KAE8724788.1"/>
    <property type="molecule type" value="Genomic_DNA"/>
</dbReference>
<evidence type="ECO:0000313" key="2">
    <source>
        <dbReference type="EMBL" id="KAE8724788.1"/>
    </source>
</evidence>
<dbReference type="PROSITE" id="PS50878">
    <property type="entry name" value="RT_POL"/>
    <property type="match status" value="1"/>
</dbReference>
<dbReference type="InterPro" id="IPR043502">
    <property type="entry name" value="DNA/RNA_pol_sf"/>
</dbReference>
<dbReference type="InterPro" id="IPR036612">
    <property type="entry name" value="KH_dom_type_1_sf"/>
</dbReference>
<dbReference type="InterPro" id="IPR000477">
    <property type="entry name" value="RT_dom"/>
</dbReference>
<dbReference type="PANTHER" id="PTHR33116">
    <property type="entry name" value="REVERSE TRANSCRIPTASE ZINC-BINDING DOMAIN-CONTAINING PROTEIN-RELATED-RELATED"/>
    <property type="match status" value="1"/>
</dbReference>
<dbReference type="Pfam" id="PF13966">
    <property type="entry name" value="zf-RVT"/>
    <property type="match status" value="1"/>
</dbReference>
<dbReference type="Gene3D" id="3.30.1370.10">
    <property type="entry name" value="K Homology domain, type 1"/>
    <property type="match status" value="1"/>
</dbReference>
<sequence length="1186" mass="136064">MIVSFWNVRGFNNPLKQKKVLLRACQYNVNILCLLETRVKTEKFNVIFDSFSVNWYVTTNYDSAINGRIWIIWNKNIELSTFQVLDQIISVKGKHNGFPFVISVIYGSNDTITRRHLWQNLLELGRNIGHLPWILGGDFNITLHPNESSDYELLSPSSTPEMKEFQDVTQALDLHDHPYFSPLFTWSNKQSGSYLARKFDRVLINPNWVSTFHSSFVEFLSPGVSDHCMAIVWLFKDNPTNRTKPFKFFNFWTLHPGFLKEVEQSWQVSFQGKKRIDLDHQQLLSLRGEDSIDKELHMQQELNNLEEAELLFLKQKAKIHWIKDRDQCTKFFHSAVNVKNKRETIRMLIDEQGNRLESFDSMATEVVIAYYSNLIGTADPKVKGTDVHFLKDLLNYSLPPEYASNLVKKVTTEEIKESIFGQGNDKAPGPDGFTPLFFKRAWSIVGDNVATAVKYLFHHSTLLHAFNSTTIALIPKIPNPSKVKDFIPISCCSVIYKSITKILVKRLTSLVPRKVSLNQTTFIKGRSIVDNTLLAQELVKGYGRKSISPRCSLKIDLQKAFDTLHWDFISIVLKALKLPQRFINWIEACFSEARFSISFNGNLIGYFRGARGIRQGDPLSPILFVLSMNILSSLFNLVATKGLFNYHPKCKRIGLTHLSFADDLLIFCKGNVDSVVGIIYVLDRFYEMSGLNLNAGKCVFFTAGISNNSIDLIRRATGFHHGCLPVRYLGLPLCRQLLLPQFVVRKIEQLCSRFFWKGADKSATGVRVYWGEGSLWVAWINAYVIKDKDLWNMDGGPSLSWSFNRILKLRTTAFPILLSGASTIREIWLEIHNKENKVPWHSLIWFPHHIPKHSLIAWMAILDRLPTRDRLIRIGINTNGIFVLCNEMIESRNHLFFDCSTASVLRGKILLLNRLNKTFSSWDDMVTWTCNTWKGKSLISTILKLAWCANIYVLWEERNRRIFKGCSRTADELLNNIRDFVGIKLSGKNINRLDYVNSNLCTSWEIRRVSGLNPGFADHERIEHNSPLRSLGQHPNARQMDLDGWSVMQTEENKHLLRVASIQDALVGWPGLPGVPTTPIVKRVVRLDVPVDKYEEKLKDKPGYEHLNEPLHLLVEAEFHENVVNSRLDHAVGILENLLKPMDESLDDYQKQQLRELALLNGTLREESTSVLPFSSTGMKRAKTGR</sequence>
<accession>A0A6A3CB86</accession>
<keyword evidence="3" id="KW-1185">Reference proteome</keyword>
<proteinExistence type="predicted"/>
<evidence type="ECO:0000313" key="3">
    <source>
        <dbReference type="Proteomes" id="UP000436088"/>
    </source>
</evidence>
<dbReference type="CDD" id="cd01650">
    <property type="entry name" value="RT_nLTR_like"/>
    <property type="match status" value="1"/>
</dbReference>
<dbReference type="Pfam" id="PF03372">
    <property type="entry name" value="Exo_endo_phos"/>
    <property type="match status" value="1"/>
</dbReference>
<dbReference type="GO" id="GO:0003824">
    <property type="term" value="F:catalytic activity"/>
    <property type="evidence" value="ECO:0007669"/>
    <property type="project" value="InterPro"/>
</dbReference>
<dbReference type="Pfam" id="PF00078">
    <property type="entry name" value="RVT_1"/>
    <property type="match status" value="1"/>
</dbReference>
<dbReference type="InterPro" id="IPR036691">
    <property type="entry name" value="Endo/exonu/phosph_ase_sf"/>
</dbReference>
<feature type="domain" description="Reverse transcriptase" evidence="1">
    <location>
        <begin position="455"/>
        <end position="733"/>
    </location>
</feature>
<dbReference type="PANTHER" id="PTHR33116:SF76">
    <property type="entry name" value="DUF4283 DOMAIN-CONTAINING PROTEIN"/>
    <property type="match status" value="1"/>
</dbReference>
<dbReference type="InterPro" id="IPR005135">
    <property type="entry name" value="Endo/exonuclease/phosphatase"/>
</dbReference>
<dbReference type="SUPFAM" id="SSF56672">
    <property type="entry name" value="DNA/RNA polymerases"/>
    <property type="match status" value="1"/>
</dbReference>